<evidence type="ECO:0000259" key="2">
    <source>
        <dbReference type="Pfam" id="PF11795"/>
    </source>
</evidence>
<dbReference type="PIRSF" id="PIRSF028408">
    <property type="entry name" value="UCP028408"/>
    <property type="match status" value="1"/>
</dbReference>
<evidence type="ECO:0000259" key="1">
    <source>
        <dbReference type="Pfam" id="PF09983"/>
    </source>
</evidence>
<comment type="caution">
    <text evidence="3">The sequence shown here is derived from an EMBL/GenBank/DDBJ whole genome shotgun (WGS) entry which is preliminary data.</text>
</comment>
<organism evidence="3 4">
    <name type="scientific">Methyloprofundus sedimenti</name>
    <dbReference type="NCBI Taxonomy" id="1420851"/>
    <lineage>
        <taxon>Bacteria</taxon>
        <taxon>Pseudomonadati</taxon>
        <taxon>Pseudomonadota</taxon>
        <taxon>Gammaproteobacteria</taxon>
        <taxon>Methylococcales</taxon>
        <taxon>Methylococcaceae</taxon>
        <taxon>Methyloprofundus</taxon>
    </lineage>
</organism>
<dbReference type="RefSeq" id="WP_080524310.1">
    <property type="nucleotide sequence ID" value="NZ_LPUF01000004.1"/>
</dbReference>
<name>A0A1V8M1R4_9GAMM</name>
<dbReference type="AlphaFoldDB" id="A0A1V8M1R4"/>
<feature type="domain" description="DUF3322" evidence="2">
    <location>
        <begin position="8"/>
        <end position="190"/>
    </location>
</feature>
<sequence>MSDLLTTPKALKQSALKIWQRGDIHRAWLQKTSCFPLDIPLKNIPAKNLLTDYSELQDAIYTLRQDSEKHGYLIIDKAISHRQLGEQKIPAVIRFTNAAIFLSYLAKTAEFIQFQALTEQSLQQDGLLIDWLIRYPFKVMQYAEVWPQLLKVCAYFEAHPQPGCYIRQLDIKGVDSKFIEQYKSILSELLTQTLAQSSYQADISGLKNNGFERRYGLRYDQPLIRLRILDPALAIQGLTDLTLTLSEFKALNIPAKTVFIAENKVTVLAFPDHPEAIVIFGLGYAVNLLADARCLQDRTVYYWGDLDADGLAILARLRQYYPQVKSMLMDAQTLEQFAHLVVHAPTKITEKILKHLSDEENLLYQHLHQECLRLEQERISFSYLQQYLNAGLK</sequence>
<gene>
    <name evidence="3" type="ORF">AU255_17995</name>
</gene>
<dbReference type="InterPro" id="IPR014544">
    <property type="entry name" value="UCP028408"/>
</dbReference>
<keyword evidence="4" id="KW-1185">Reference proteome</keyword>
<accession>A0A1V8M1R4</accession>
<protein>
    <recommendedName>
        <fullName evidence="5">Wadjet protein JetD C-terminal domain-containing protein</fullName>
    </recommendedName>
</protein>
<dbReference type="Pfam" id="PF09983">
    <property type="entry name" value="JetD_C"/>
    <property type="match status" value="1"/>
</dbReference>
<evidence type="ECO:0000313" key="4">
    <source>
        <dbReference type="Proteomes" id="UP000191980"/>
    </source>
</evidence>
<feature type="domain" description="Wadjet protein JetD C-terminal" evidence="1">
    <location>
        <begin position="216"/>
        <end position="386"/>
    </location>
</feature>
<dbReference type="STRING" id="1420851.AU255_17995"/>
<proteinExistence type="predicted"/>
<evidence type="ECO:0008006" key="5">
    <source>
        <dbReference type="Google" id="ProtNLM"/>
    </source>
</evidence>
<dbReference type="EMBL" id="LPUF01000004">
    <property type="protein sequence ID" value="OQK15363.1"/>
    <property type="molecule type" value="Genomic_DNA"/>
</dbReference>
<dbReference type="Proteomes" id="UP000191980">
    <property type="component" value="Unassembled WGS sequence"/>
</dbReference>
<dbReference type="InterPro" id="IPR024537">
    <property type="entry name" value="DUF3322"/>
</dbReference>
<dbReference type="Pfam" id="PF11795">
    <property type="entry name" value="DUF3322"/>
    <property type="match status" value="1"/>
</dbReference>
<dbReference type="OrthoDB" id="322908at2"/>
<dbReference type="InterPro" id="IPR024534">
    <property type="entry name" value="JetD_C"/>
</dbReference>
<evidence type="ECO:0000313" key="3">
    <source>
        <dbReference type="EMBL" id="OQK15363.1"/>
    </source>
</evidence>
<reference evidence="3 4" key="1">
    <citation type="submission" date="2015-12" db="EMBL/GenBank/DDBJ databases">
        <authorList>
            <person name="Shamseldin A."/>
            <person name="Moawad H."/>
            <person name="Abd El-Rahim W.M."/>
            <person name="Sadowsky M.J."/>
        </authorList>
    </citation>
    <scope>NUCLEOTIDE SEQUENCE [LARGE SCALE GENOMIC DNA]</scope>
    <source>
        <strain evidence="3 4">WF1</strain>
    </source>
</reference>